<evidence type="ECO:0000313" key="7">
    <source>
        <dbReference type="Proteomes" id="UP000663877"/>
    </source>
</evidence>
<evidence type="ECO:0000313" key="4">
    <source>
        <dbReference type="EMBL" id="CAF1582127.1"/>
    </source>
</evidence>
<evidence type="ECO:0000313" key="5">
    <source>
        <dbReference type="EMBL" id="CAF3903132.1"/>
    </source>
</evidence>
<organism evidence="3 7">
    <name type="scientific">Adineta steineri</name>
    <dbReference type="NCBI Taxonomy" id="433720"/>
    <lineage>
        <taxon>Eukaryota</taxon>
        <taxon>Metazoa</taxon>
        <taxon>Spiralia</taxon>
        <taxon>Gnathifera</taxon>
        <taxon>Rotifera</taxon>
        <taxon>Eurotatoria</taxon>
        <taxon>Bdelloidea</taxon>
        <taxon>Adinetida</taxon>
        <taxon>Adinetidae</taxon>
        <taxon>Adineta</taxon>
    </lineage>
</organism>
<dbReference type="EMBL" id="CAJNOE010000148">
    <property type="protein sequence ID" value="CAF0979914.1"/>
    <property type="molecule type" value="Genomic_DNA"/>
</dbReference>
<dbReference type="AlphaFoldDB" id="A0A815A944"/>
<dbReference type="Proteomes" id="UP000663868">
    <property type="component" value="Unassembled WGS sequence"/>
</dbReference>
<evidence type="ECO:0000313" key="6">
    <source>
        <dbReference type="Proteomes" id="UP000663832"/>
    </source>
</evidence>
<comment type="caution">
    <text evidence="3">The sequence shown here is derived from an EMBL/GenBank/DDBJ whole genome shotgun (WGS) entry which is preliminary data.</text>
</comment>
<dbReference type="EMBL" id="CAJNOM010000962">
    <property type="protein sequence ID" value="CAF1582127.1"/>
    <property type="molecule type" value="Genomic_DNA"/>
</dbReference>
<evidence type="ECO:0000313" key="2">
    <source>
        <dbReference type="EMBL" id="CAF0979914.1"/>
    </source>
</evidence>
<proteinExistence type="inferred from homology"/>
<comment type="similarity">
    <text evidence="1">Belongs to the cornifelin family.</text>
</comment>
<sequence length="122" mass="13609">MATIQVHPFTVTNQPNSKPMVNPFHDFNNEWTVGLCDCCNDPGQCCYAYSCWCCFLGSLAGDINESKTSCYCLGNILAVYRMKVRAVLKIRGDSFSDACAVCWCPFCAALQMRNELRNRGLA</sequence>
<evidence type="ECO:0000313" key="3">
    <source>
        <dbReference type="EMBL" id="CAF1253682.1"/>
    </source>
</evidence>
<dbReference type="OrthoDB" id="1045822at2759"/>
<dbReference type="Pfam" id="PF04749">
    <property type="entry name" value="PLAC8"/>
    <property type="match status" value="1"/>
</dbReference>
<dbReference type="PANTHER" id="PTHR15907">
    <property type="entry name" value="DUF614 FAMILY PROTEIN-RELATED"/>
    <property type="match status" value="1"/>
</dbReference>
<accession>A0A815A944</accession>
<keyword evidence="6" id="KW-1185">Reference proteome</keyword>
<dbReference type="Proteomes" id="UP000663860">
    <property type="component" value="Unassembled WGS sequence"/>
</dbReference>
<dbReference type="NCBIfam" id="TIGR01571">
    <property type="entry name" value="A_thal_Cys_rich"/>
    <property type="match status" value="1"/>
</dbReference>
<dbReference type="EMBL" id="CAJOBB010001785">
    <property type="protein sequence ID" value="CAF3903132.1"/>
    <property type="molecule type" value="Genomic_DNA"/>
</dbReference>
<gene>
    <name evidence="3" type="ORF">BJG266_LOCUS29730</name>
    <name evidence="2" type="ORF">IZO911_LOCUS16515</name>
    <name evidence="5" type="ORF">KXQ929_LOCUS22928</name>
    <name evidence="4" type="ORF">QVE165_LOCUS50166</name>
</gene>
<dbReference type="Proteomes" id="UP000663832">
    <property type="component" value="Unassembled WGS sequence"/>
</dbReference>
<dbReference type="InterPro" id="IPR006461">
    <property type="entry name" value="PLAC_motif_containing"/>
</dbReference>
<dbReference type="Proteomes" id="UP000663877">
    <property type="component" value="Unassembled WGS sequence"/>
</dbReference>
<protein>
    <submittedName>
        <fullName evidence="3">Uncharacterized protein</fullName>
    </submittedName>
</protein>
<reference evidence="3" key="1">
    <citation type="submission" date="2021-02" db="EMBL/GenBank/DDBJ databases">
        <authorList>
            <person name="Nowell W R."/>
        </authorList>
    </citation>
    <scope>NUCLEOTIDE SEQUENCE</scope>
</reference>
<evidence type="ECO:0000256" key="1">
    <source>
        <dbReference type="ARBA" id="ARBA00009024"/>
    </source>
</evidence>
<name>A0A815A944_9BILA</name>
<dbReference type="EMBL" id="CAJNOI010000352">
    <property type="protein sequence ID" value="CAF1253682.1"/>
    <property type="molecule type" value="Genomic_DNA"/>
</dbReference>